<keyword evidence="2" id="KW-1133">Transmembrane helix</keyword>
<name>A0A409XI21_PSICY</name>
<gene>
    <name evidence="3" type="ORF">CVT25_007773</name>
</gene>
<dbReference type="AlphaFoldDB" id="A0A409XI21"/>
<feature type="transmembrane region" description="Helical" evidence="2">
    <location>
        <begin position="491"/>
        <end position="512"/>
    </location>
</feature>
<feature type="compositionally biased region" description="Acidic residues" evidence="1">
    <location>
        <begin position="242"/>
        <end position="256"/>
    </location>
</feature>
<dbReference type="OrthoDB" id="2548253at2759"/>
<accession>A0A409XI21</accession>
<feature type="transmembrane region" description="Helical" evidence="2">
    <location>
        <begin position="564"/>
        <end position="586"/>
    </location>
</feature>
<feature type="transmembrane region" description="Helical" evidence="2">
    <location>
        <begin position="693"/>
        <end position="714"/>
    </location>
</feature>
<protein>
    <submittedName>
        <fullName evidence="3">Uncharacterized protein</fullName>
    </submittedName>
</protein>
<evidence type="ECO:0000313" key="4">
    <source>
        <dbReference type="Proteomes" id="UP000283269"/>
    </source>
</evidence>
<keyword evidence="2" id="KW-0472">Membrane</keyword>
<reference evidence="3 4" key="1">
    <citation type="journal article" date="2018" name="Evol. Lett.">
        <title>Horizontal gene cluster transfer increased hallucinogenic mushroom diversity.</title>
        <authorList>
            <person name="Reynolds H.T."/>
            <person name="Vijayakumar V."/>
            <person name="Gluck-Thaler E."/>
            <person name="Korotkin H.B."/>
            <person name="Matheny P.B."/>
            <person name="Slot J.C."/>
        </authorList>
    </citation>
    <scope>NUCLEOTIDE SEQUENCE [LARGE SCALE GENOMIC DNA]</scope>
    <source>
        <strain evidence="3 4">2631</strain>
    </source>
</reference>
<feature type="region of interest" description="Disordered" evidence="1">
    <location>
        <begin position="238"/>
        <end position="263"/>
    </location>
</feature>
<feature type="region of interest" description="Disordered" evidence="1">
    <location>
        <begin position="1"/>
        <end position="23"/>
    </location>
</feature>
<feature type="transmembrane region" description="Helical" evidence="2">
    <location>
        <begin position="628"/>
        <end position="647"/>
    </location>
</feature>
<sequence length="763" mass="86063">MSPGASGNAHEANQLNPGPPPRPKRKLGCKTVVYAFLILLGLATCWMSFILLRGASMALQHPHFKLYQDLKDPYRPQDVVRPLVDGNQTFDIVATVWLRTEVPDTDVAESEGAWNRWSERGLILHEKPIFSETVFKGLHLKDKRKKTSINLQVPTEIFKRRDLNNYDLRASFVLVPTPPSPLDNATEYSSWMPASAMYPPVRSWPHDYKPSIAEEIVDSYGTFMPLLAFHNIHSRCPKSADSSDEDDVNEDEDEEKENNGSLPLQLETQNNKWKSVADQPVLKAHPYIITRSFLRVADMTKIFNKKAYDEVHNKLKYSSCGRDAKHRGPPGWKACVRSFYATGNQKVRIKLTRKSEKTGKKRTEWAYAPHLGLSRSAWGPLVSSSDKFSASKDLVPVPVNREECVPSGSMETPAVPDESSVNITWTIAFAGRSPAKLMVGNALGRPGLEYNMTDIKANLLETQSLTELAESVAGHHLRDDYHPRRESALSVVAYAPSSSSASSILLVIESLFEIHYWYTRSSTVGISISGIYLVSIATIVNSVFHAAWNTVKDEETVHFGVFNAFLFSLIWKVGSYIGAFAMLRAITRAEMYWWKSCIPLFRVALPTHAERASQRIDSRVTYRFKTTVFAVLAAFFYFVHYKQYFLIDPRGPTMPPKNKAVEILSSLPYYTVCPATALGWMLQIIFNYRTKTFAGAYAVAVHIRLVWSMLALMAQSPWIVGETTIGSSFKYYSLLELIWWAVLAFQASTYSSVSEVDEEEETR</sequence>
<evidence type="ECO:0000256" key="1">
    <source>
        <dbReference type="SAM" id="MobiDB-lite"/>
    </source>
</evidence>
<proteinExistence type="predicted"/>
<dbReference type="InParanoid" id="A0A409XI21"/>
<comment type="caution">
    <text evidence="3">The sequence shown here is derived from an EMBL/GenBank/DDBJ whole genome shotgun (WGS) entry which is preliminary data.</text>
</comment>
<keyword evidence="2" id="KW-0812">Transmembrane</keyword>
<evidence type="ECO:0000256" key="2">
    <source>
        <dbReference type="SAM" id="Phobius"/>
    </source>
</evidence>
<evidence type="ECO:0000313" key="3">
    <source>
        <dbReference type="EMBL" id="PPQ90371.1"/>
    </source>
</evidence>
<dbReference type="EMBL" id="NHYD01001644">
    <property type="protein sequence ID" value="PPQ90371.1"/>
    <property type="molecule type" value="Genomic_DNA"/>
</dbReference>
<feature type="transmembrane region" description="Helical" evidence="2">
    <location>
        <begin position="667"/>
        <end position="686"/>
    </location>
</feature>
<organism evidence="3 4">
    <name type="scientific">Psilocybe cyanescens</name>
    <dbReference type="NCBI Taxonomy" id="93625"/>
    <lineage>
        <taxon>Eukaryota</taxon>
        <taxon>Fungi</taxon>
        <taxon>Dikarya</taxon>
        <taxon>Basidiomycota</taxon>
        <taxon>Agaricomycotina</taxon>
        <taxon>Agaricomycetes</taxon>
        <taxon>Agaricomycetidae</taxon>
        <taxon>Agaricales</taxon>
        <taxon>Agaricineae</taxon>
        <taxon>Strophariaceae</taxon>
        <taxon>Psilocybe</taxon>
    </lineage>
</organism>
<feature type="transmembrane region" description="Helical" evidence="2">
    <location>
        <begin position="32"/>
        <end position="52"/>
    </location>
</feature>
<dbReference type="Proteomes" id="UP000283269">
    <property type="component" value="Unassembled WGS sequence"/>
</dbReference>
<keyword evidence="4" id="KW-1185">Reference proteome</keyword>
<feature type="transmembrane region" description="Helical" evidence="2">
    <location>
        <begin position="524"/>
        <end position="544"/>
    </location>
</feature>